<gene>
    <name evidence="1" type="ORF">LCGC14_3124690</name>
</gene>
<dbReference type="EMBL" id="LAZR01068008">
    <property type="protein sequence ID" value="KKK50472.1"/>
    <property type="molecule type" value="Genomic_DNA"/>
</dbReference>
<feature type="non-terminal residue" evidence="1">
    <location>
        <position position="70"/>
    </location>
</feature>
<reference evidence="1" key="1">
    <citation type="journal article" date="2015" name="Nature">
        <title>Complex archaea that bridge the gap between prokaryotes and eukaryotes.</title>
        <authorList>
            <person name="Spang A."/>
            <person name="Saw J.H."/>
            <person name="Jorgensen S.L."/>
            <person name="Zaremba-Niedzwiedzka K."/>
            <person name="Martijn J."/>
            <person name="Lind A.E."/>
            <person name="van Eijk R."/>
            <person name="Schleper C."/>
            <person name="Guy L."/>
            <person name="Ettema T.J."/>
        </authorList>
    </citation>
    <scope>NUCLEOTIDE SEQUENCE</scope>
</reference>
<accession>A0A0F8W198</accession>
<comment type="caution">
    <text evidence="1">The sequence shown here is derived from an EMBL/GenBank/DDBJ whole genome shotgun (WGS) entry which is preliminary data.</text>
</comment>
<dbReference type="AlphaFoldDB" id="A0A0F8W198"/>
<evidence type="ECO:0000313" key="1">
    <source>
        <dbReference type="EMBL" id="KKK50472.1"/>
    </source>
</evidence>
<name>A0A0F8W198_9ZZZZ</name>
<organism evidence="1">
    <name type="scientific">marine sediment metagenome</name>
    <dbReference type="NCBI Taxonomy" id="412755"/>
    <lineage>
        <taxon>unclassified sequences</taxon>
        <taxon>metagenomes</taxon>
        <taxon>ecological metagenomes</taxon>
    </lineage>
</organism>
<protein>
    <submittedName>
        <fullName evidence="1">Uncharacterized protein</fullName>
    </submittedName>
</protein>
<proteinExistence type="predicted"/>
<sequence length="70" mass="7753">MAEKVGIAPSEFIEGAMIPVDQNLRLKEARFCHWDYNGKAPKTAAARVTWVADDGSEHIQYYSAGDPSKL</sequence>